<evidence type="ECO:0000313" key="3">
    <source>
        <dbReference type="Proteomes" id="UP000029998"/>
    </source>
</evidence>
<reference evidence="2 3" key="1">
    <citation type="submission" date="2013-08" db="EMBL/GenBank/DDBJ databases">
        <title>Genome sequencing of Lysobacter.</title>
        <authorList>
            <person name="Zhang S."/>
            <person name="Wang G."/>
        </authorList>
    </citation>
    <scope>NUCLEOTIDE SEQUENCE [LARGE SCALE GENOMIC DNA]</scope>
    <source>
        <strain evidence="2 3">GH1-9</strain>
    </source>
</reference>
<gene>
    <name evidence="2" type="ORF">N800_06730</name>
</gene>
<sequence length="679" mass="73855">MATIIPRTAGPQQQLQATPGVRNTTQVDLSPAIDGIRAVQGVAMDIGKRAKEEADLTALMKAQFDLDTFEATAFDPSNDKGMAKHQGINALGAQDALIPEYDRRAADIRRSLTRDQRARFDQVNAQNRSRFAGRVQGESYRRYELAARETREASKKGGQDSAIAAGIAGDFERQEELIGTVLGMYDASAQVTGESPEVTAEAQRTAISSIHYGTARGLLARPDGVANARAYLDKHQASIAPEQLTHLESILRPAEADAEEEALAAVFVDGGALPGLADGDSDTSSRATTDPKSVQGDYTALAKKHGFSISSMERPVIAVGAGARSQHPKGTAVDYSVKGKTKAQGDALIADLRAAGYEVVDERDGKTGTGPHIHAELPPGRAPAGSAAIAQAATLEDALKQMRAHVTDPQQRKGVEQRIRRTFTDRRNARIESESIALEGMRTAIDEQGADAKSWREAVGPENAAIAVRQGWSGVLEHQWRERRGETLTETDPLVYDRYARLMLDNPAGFASKETRLEILQDAGSLSTADRARLLNEWKELNDPKKREVTLRRRKVEAALVTEGLQVLGWKGTAHKEKAAAFGMAIAQARTTFRDRNQGSDPTPEQDRALVRSLVQSFARRPESMPDAVKSYSRIDLKMEPADAQRARRALADEGVDNPTQDEITRAVLRMKAFESQSQ</sequence>
<keyword evidence="3" id="KW-1185">Reference proteome</keyword>
<dbReference type="AlphaFoldDB" id="A0A0A0EX55"/>
<dbReference type="OrthoDB" id="6057976at2"/>
<dbReference type="Proteomes" id="UP000029998">
    <property type="component" value="Unassembled WGS sequence"/>
</dbReference>
<evidence type="ECO:0000256" key="1">
    <source>
        <dbReference type="SAM" id="MobiDB-lite"/>
    </source>
</evidence>
<feature type="region of interest" description="Disordered" evidence="1">
    <location>
        <begin position="1"/>
        <end position="21"/>
    </location>
</feature>
<proteinExistence type="predicted"/>
<dbReference type="RefSeq" id="WP_036136793.1">
    <property type="nucleotide sequence ID" value="NZ_AVPU01000011.1"/>
</dbReference>
<dbReference type="STRING" id="1385517.N800_06730"/>
<dbReference type="eggNOG" id="ENOG50343TE">
    <property type="taxonomic scope" value="Bacteria"/>
</dbReference>
<organism evidence="2 3">
    <name type="scientific">Lysobacter daejeonensis GH1-9</name>
    <dbReference type="NCBI Taxonomy" id="1385517"/>
    <lineage>
        <taxon>Bacteria</taxon>
        <taxon>Pseudomonadati</taxon>
        <taxon>Pseudomonadota</taxon>
        <taxon>Gammaproteobacteria</taxon>
        <taxon>Lysobacterales</taxon>
        <taxon>Lysobacteraceae</taxon>
        <taxon>Aerolutibacter</taxon>
    </lineage>
</organism>
<feature type="region of interest" description="Disordered" evidence="1">
    <location>
        <begin position="275"/>
        <end position="294"/>
    </location>
</feature>
<evidence type="ECO:0000313" key="2">
    <source>
        <dbReference type="EMBL" id="KGM54668.1"/>
    </source>
</evidence>
<feature type="compositionally biased region" description="Polar residues" evidence="1">
    <location>
        <begin position="10"/>
        <end position="21"/>
    </location>
</feature>
<accession>A0A0A0EX55</accession>
<feature type="region of interest" description="Disordered" evidence="1">
    <location>
        <begin position="363"/>
        <end position="383"/>
    </location>
</feature>
<protein>
    <submittedName>
        <fullName evidence="2">Uncharacterized protein</fullName>
    </submittedName>
</protein>
<name>A0A0A0EX55_9GAMM</name>
<comment type="caution">
    <text evidence="2">The sequence shown here is derived from an EMBL/GenBank/DDBJ whole genome shotgun (WGS) entry which is preliminary data.</text>
</comment>
<dbReference type="EMBL" id="AVPU01000011">
    <property type="protein sequence ID" value="KGM54668.1"/>
    <property type="molecule type" value="Genomic_DNA"/>
</dbReference>